<feature type="region of interest" description="Disordered" evidence="1">
    <location>
        <begin position="95"/>
        <end position="123"/>
    </location>
</feature>
<evidence type="ECO:0000256" key="1">
    <source>
        <dbReference type="SAM" id="MobiDB-lite"/>
    </source>
</evidence>
<accession>A9NKN1</accession>
<dbReference type="InterPro" id="IPR040278">
    <property type="entry name" value="UPF0426"/>
</dbReference>
<dbReference type="EMBL" id="EF081811">
    <property type="protein sequence ID" value="ABK21192.1"/>
    <property type="molecule type" value="mRNA"/>
</dbReference>
<sequence length="123" mass="13411">MALLSTQSCVPQQLNIGVNGSNRHLRGISKPNSHAGVSARVAGGRHRINAFFNPPDDPIVQKALKEPIAFFGGVFAGLLRLDLKEDPLREWVAKTTEAAGLDEDQDPEPKSEEDTTPQQIEIE</sequence>
<proteinExistence type="evidence at transcript level"/>
<dbReference type="PANTHER" id="PTHR35996:SF1">
    <property type="entry name" value="OS04G0528100 PROTEIN"/>
    <property type="match status" value="1"/>
</dbReference>
<dbReference type="AlphaFoldDB" id="A9NKN1"/>
<dbReference type="Pfam" id="PF26369">
    <property type="entry name" value="UPF0426"/>
    <property type="match status" value="1"/>
</dbReference>
<evidence type="ECO:0000313" key="2">
    <source>
        <dbReference type="EMBL" id="ABK21192.1"/>
    </source>
</evidence>
<protein>
    <submittedName>
        <fullName evidence="2">Uncharacterized protein</fullName>
    </submittedName>
</protein>
<organism evidence="2">
    <name type="scientific">Picea sitchensis</name>
    <name type="common">Sitka spruce</name>
    <name type="synonym">Pinus sitchensis</name>
    <dbReference type="NCBI Taxonomy" id="3332"/>
    <lineage>
        <taxon>Eukaryota</taxon>
        <taxon>Viridiplantae</taxon>
        <taxon>Streptophyta</taxon>
        <taxon>Embryophyta</taxon>
        <taxon>Tracheophyta</taxon>
        <taxon>Spermatophyta</taxon>
        <taxon>Pinopsida</taxon>
        <taxon>Pinidae</taxon>
        <taxon>Conifers I</taxon>
        <taxon>Pinales</taxon>
        <taxon>Pinaceae</taxon>
        <taxon>Picea</taxon>
    </lineage>
</organism>
<reference evidence="2" key="1">
    <citation type="journal article" date="2008" name="BMC Genomics">
        <title>A conifer genomics resource of 200,000 spruce (Picea spp.) ESTs and 6,464 high-quality, sequence-finished full-length cDNAs for Sitka spruce (Picea sitchensis).</title>
        <authorList>
            <person name="Ralph S.G."/>
            <person name="Chun H.J."/>
            <person name="Kolosova N."/>
            <person name="Cooper D."/>
            <person name="Oddy C."/>
            <person name="Ritland C.E."/>
            <person name="Kirkpatrick R."/>
            <person name="Moore R."/>
            <person name="Barber S."/>
            <person name="Holt R.A."/>
            <person name="Jones S.J."/>
            <person name="Marra M.A."/>
            <person name="Douglas C.J."/>
            <person name="Ritland K."/>
            <person name="Bohlmann J."/>
        </authorList>
    </citation>
    <scope>NUCLEOTIDE SEQUENCE</scope>
    <source>
        <tissue evidence="2">Green portion of the leader tissue</tissue>
    </source>
</reference>
<name>A9NKN1_PICSI</name>
<dbReference type="PANTHER" id="PTHR35996">
    <property type="entry name" value="OSJNBA0038O10.25 PROTEIN"/>
    <property type="match status" value="1"/>
</dbReference>